<feature type="transmembrane region" description="Helical" evidence="1">
    <location>
        <begin position="207"/>
        <end position="224"/>
    </location>
</feature>
<sequence>MGDFFNEIRFRLRTTLVLQLLLLELLTIIFTLTMQLSSGIVFFILYWRFFDDLKPYALVQFVHCIVIPLMVILSPPMYTHSTYWLWAAGFYLLAKVEEAADKPIYSWTHHIISGHSLKHLYAAMFHVFLTLVLAKKPFKLRGTFSYIYEMTGNCRSIFLTHAFHCWMLSQLTLMFEFRCLLVCCFCLCLCLCNEFNLFDFIYNHNQLMFLCYVMNLSASVLFLFS</sequence>
<feature type="transmembrane region" description="Helical" evidence="1">
    <location>
        <begin position="20"/>
        <end position="46"/>
    </location>
</feature>
<keyword evidence="1" id="KW-1133">Transmembrane helix</keyword>
<feature type="transmembrane region" description="Helical" evidence="1">
    <location>
        <begin position="116"/>
        <end position="134"/>
    </location>
</feature>
<evidence type="ECO:0000313" key="3">
    <source>
        <dbReference type="RefSeq" id="XP_019091122.1"/>
    </source>
</evidence>
<accession>A0ABM1QWI4</accession>
<organism evidence="2 3">
    <name type="scientific">Camelina sativa</name>
    <name type="common">False flax</name>
    <name type="synonym">Myagrum sativum</name>
    <dbReference type="NCBI Taxonomy" id="90675"/>
    <lineage>
        <taxon>Eukaryota</taxon>
        <taxon>Viridiplantae</taxon>
        <taxon>Streptophyta</taxon>
        <taxon>Embryophyta</taxon>
        <taxon>Tracheophyta</taxon>
        <taxon>Spermatophyta</taxon>
        <taxon>Magnoliopsida</taxon>
        <taxon>eudicotyledons</taxon>
        <taxon>Gunneridae</taxon>
        <taxon>Pentapetalae</taxon>
        <taxon>rosids</taxon>
        <taxon>malvids</taxon>
        <taxon>Brassicales</taxon>
        <taxon>Brassicaceae</taxon>
        <taxon>Camelineae</taxon>
        <taxon>Camelina</taxon>
    </lineage>
</organism>
<protein>
    <submittedName>
        <fullName evidence="3">Uncharacterized protein LOC104743907</fullName>
    </submittedName>
</protein>
<reference evidence="2" key="1">
    <citation type="journal article" date="2014" name="Nat. Commun.">
        <title>The emerging biofuel crop Camelina sativa retains a highly undifferentiated hexaploid genome structure.</title>
        <authorList>
            <person name="Kagale S."/>
            <person name="Koh C."/>
            <person name="Nixon J."/>
            <person name="Bollina V."/>
            <person name="Clarke W.E."/>
            <person name="Tuteja R."/>
            <person name="Spillane C."/>
            <person name="Robinson S.J."/>
            <person name="Links M.G."/>
            <person name="Clarke C."/>
            <person name="Higgins E.E."/>
            <person name="Huebert T."/>
            <person name="Sharpe A.G."/>
            <person name="Parkin I.A."/>
        </authorList>
    </citation>
    <scope>NUCLEOTIDE SEQUENCE [LARGE SCALE GENOMIC DNA]</scope>
    <source>
        <strain evidence="2">cv. DH55</strain>
    </source>
</reference>
<dbReference type="GeneID" id="104743907"/>
<keyword evidence="2" id="KW-1185">Reference proteome</keyword>
<dbReference type="PANTHER" id="PTHR34368:SF1">
    <property type="entry name" value="OS01G0962200 PROTEIN"/>
    <property type="match status" value="1"/>
</dbReference>
<keyword evidence="1" id="KW-0812">Transmembrane</keyword>
<feature type="transmembrane region" description="Helical" evidence="1">
    <location>
        <begin position="58"/>
        <end position="78"/>
    </location>
</feature>
<dbReference type="RefSeq" id="XP_019091122.1">
    <property type="nucleotide sequence ID" value="XM_019235577.1"/>
</dbReference>
<evidence type="ECO:0000313" key="2">
    <source>
        <dbReference type="Proteomes" id="UP000694864"/>
    </source>
</evidence>
<proteinExistence type="predicted"/>
<dbReference type="Proteomes" id="UP000694864">
    <property type="component" value="Chromosome 14"/>
</dbReference>
<reference evidence="3" key="2">
    <citation type="submission" date="2025-08" db="UniProtKB">
        <authorList>
            <consortium name="RefSeq"/>
        </authorList>
    </citation>
    <scope>IDENTIFICATION</scope>
    <source>
        <tissue evidence="3">Leaf</tissue>
    </source>
</reference>
<evidence type="ECO:0000256" key="1">
    <source>
        <dbReference type="SAM" id="Phobius"/>
    </source>
</evidence>
<gene>
    <name evidence="3" type="primary">LOC104743907</name>
</gene>
<feature type="transmembrane region" description="Helical" evidence="1">
    <location>
        <begin position="175"/>
        <end position="195"/>
    </location>
</feature>
<name>A0ABM1QWI4_CAMSA</name>
<dbReference type="PANTHER" id="PTHR34368">
    <property type="entry name" value="OS01G0962200 PROTEIN"/>
    <property type="match status" value="1"/>
</dbReference>
<keyword evidence="1" id="KW-0472">Membrane</keyword>